<dbReference type="OrthoDB" id="194358at2759"/>
<dbReference type="Pfam" id="PF12796">
    <property type="entry name" value="Ank_2"/>
    <property type="match status" value="1"/>
</dbReference>
<proteinExistence type="predicted"/>
<evidence type="ECO:0000256" key="1">
    <source>
        <dbReference type="ARBA" id="ARBA00022737"/>
    </source>
</evidence>
<feature type="non-terminal residue" evidence="3">
    <location>
        <position position="1"/>
    </location>
</feature>
<gene>
    <name evidence="3" type="ORF">CC86DRAFT_243778</name>
</gene>
<accession>A0A6A6ZFY4</accession>
<keyword evidence="4" id="KW-1185">Reference proteome</keyword>
<organism evidence="3 4">
    <name type="scientific">Ophiobolus disseminans</name>
    <dbReference type="NCBI Taxonomy" id="1469910"/>
    <lineage>
        <taxon>Eukaryota</taxon>
        <taxon>Fungi</taxon>
        <taxon>Dikarya</taxon>
        <taxon>Ascomycota</taxon>
        <taxon>Pezizomycotina</taxon>
        <taxon>Dothideomycetes</taxon>
        <taxon>Pleosporomycetidae</taxon>
        <taxon>Pleosporales</taxon>
        <taxon>Pleosporineae</taxon>
        <taxon>Phaeosphaeriaceae</taxon>
        <taxon>Ophiobolus</taxon>
    </lineage>
</organism>
<dbReference type="Gene3D" id="1.25.40.20">
    <property type="entry name" value="Ankyrin repeat-containing domain"/>
    <property type="match status" value="1"/>
</dbReference>
<dbReference type="AlphaFoldDB" id="A0A6A6ZFY4"/>
<dbReference type="SUPFAM" id="SSF52540">
    <property type="entry name" value="P-loop containing nucleoside triphosphate hydrolases"/>
    <property type="match status" value="1"/>
</dbReference>
<dbReference type="InterPro" id="IPR002110">
    <property type="entry name" value="Ankyrin_rpt"/>
</dbReference>
<keyword evidence="1" id="KW-0677">Repeat</keyword>
<feature type="domain" description="Nephrocystin 3-like N-terminal" evidence="2">
    <location>
        <begin position="36"/>
        <end position="208"/>
    </location>
</feature>
<dbReference type="InterPro" id="IPR036770">
    <property type="entry name" value="Ankyrin_rpt-contain_sf"/>
</dbReference>
<reference evidence="3" key="1">
    <citation type="journal article" date="2020" name="Stud. Mycol.">
        <title>101 Dothideomycetes genomes: a test case for predicting lifestyles and emergence of pathogens.</title>
        <authorList>
            <person name="Haridas S."/>
            <person name="Albert R."/>
            <person name="Binder M."/>
            <person name="Bloem J."/>
            <person name="Labutti K."/>
            <person name="Salamov A."/>
            <person name="Andreopoulos B."/>
            <person name="Baker S."/>
            <person name="Barry K."/>
            <person name="Bills G."/>
            <person name="Bluhm B."/>
            <person name="Cannon C."/>
            <person name="Castanera R."/>
            <person name="Culley D."/>
            <person name="Daum C."/>
            <person name="Ezra D."/>
            <person name="Gonzalez J."/>
            <person name="Henrissat B."/>
            <person name="Kuo A."/>
            <person name="Liang C."/>
            <person name="Lipzen A."/>
            <person name="Lutzoni F."/>
            <person name="Magnuson J."/>
            <person name="Mondo S."/>
            <person name="Nolan M."/>
            <person name="Ohm R."/>
            <person name="Pangilinan J."/>
            <person name="Park H.-J."/>
            <person name="Ramirez L."/>
            <person name="Alfaro M."/>
            <person name="Sun H."/>
            <person name="Tritt A."/>
            <person name="Yoshinaga Y."/>
            <person name="Zwiers L.-H."/>
            <person name="Turgeon B."/>
            <person name="Goodwin S."/>
            <person name="Spatafora J."/>
            <person name="Crous P."/>
            <person name="Grigoriev I."/>
        </authorList>
    </citation>
    <scope>NUCLEOTIDE SEQUENCE</scope>
    <source>
        <strain evidence="3">CBS 113818</strain>
    </source>
</reference>
<evidence type="ECO:0000313" key="3">
    <source>
        <dbReference type="EMBL" id="KAF2819107.1"/>
    </source>
</evidence>
<dbReference type="EMBL" id="MU006246">
    <property type="protein sequence ID" value="KAF2819107.1"/>
    <property type="molecule type" value="Genomic_DNA"/>
</dbReference>
<feature type="non-terminal residue" evidence="3">
    <location>
        <position position="677"/>
    </location>
</feature>
<dbReference type="PANTHER" id="PTHR10039">
    <property type="entry name" value="AMELOGENIN"/>
    <property type="match status" value="1"/>
</dbReference>
<evidence type="ECO:0000259" key="2">
    <source>
        <dbReference type="Pfam" id="PF24883"/>
    </source>
</evidence>
<dbReference type="Pfam" id="PF24883">
    <property type="entry name" value="NPHP3_N"/>
    <property type="match status" value="1"/>
</dbReference>
<protein>
    <recommendedName>
        <fullName evidence="2">Nephrocystin 3-like N-terminal domain-containing protein</fullName>
    </recommendedName>
</protein>
<sequence>GQSTFSEEQRKEIMDSLHFKQRDARLLTLKSAQTKTCRWLLKNAHYKDWTNSDKLRQHHGFFWIKGKPGTGKSIMMKFLFSEAKKVMKDSLVLSFFFNARGGDLEKSTSGLYRALLLQLLEKAPETRGVFDHYGISGFQTIKDTGWQNETLRELFSQALQELENHRVVCFVDALDECPEDDVRDMVAFFEELGELETAAEFRVCFSSRHYPEISIRTGLQLVLESEQDHTNDITSYINTHLKVGRDTQAEDIKAEILHKSSGIFLWVSLVIPILNKEYDRGRIKALKKRLKEIPAGLHDLFLDMLTRDHKNMDDLIVCLQVVLFAARPLRPDEFCVAVETCCEDDVPSEGCDPTQMTSENLRKLVLDSSKGLAEITKSKEPTVQFIHESVRDFLLKEGGINQLLPATGNQEGQGHSTLKKICLLQLSLFQFGLDDVEICIEFGPSYHSNRIASLRQRYSDKKYPLLQYAVEFIFHHTNWAQKLGLNQIAFLERFDTNAWVQVRQALDTKDTKSFQSHLLYFLGETGSADLIRTHPNRDQHLEVQGGYFGVPLLAALFAGHSDAARAFVKLHPLPEDESTKGAQRSSRRNLALKKETFKKGRHVLSYLCEFGDTDILRTVLEREDVDPNSEDSAGQTVLMRAVQSGNPKLVEALLGWERIDPDFAPRGRSTPLKLAFK</sequence>
<dbReference type="Gene3D" id="3.40.50.300">
    <property type="entry name" value="P-loop containing nucleotide triphosphate hydrolases"/>
    <property type="match status" value="1"/>
</dbReference>
<dbReference type="PANTHER" id="PTHR10039:SF5">
    <property type="entry name" value="NACHT DOMAIN-CONTAINING PROTEIN"/>
    <property type="match status" value="1"/>
</dbReference>
<dbReference type="InterPro" id="IPR027417">
    <property type="entry name" value="P-loop_NTPase"/>
</dbReference>
<dbReference type="SUPFAM" id="SSF48403">
    <property type="entry name" value="Ankyrin repeat"/>
    <property type="match status" value="1"/>
</dbReference>
<dbReference type="InterPro" id="IPR056884">
    <property type="entry name" value="NPHP3-like_N"/>
</dbReference>
<dbReference type="Proteomes" id="UP000799424">
    <property type="component" value="Unassembled WGS sequence"/>
</dbReference>
<evidence type="ECO:0000313" key="4">
    <source>
        <dbReference type="Proteomes" id="UP000799424"/>
    </source>
</evidence>
<name>A0A6A6ZFY4_9PLEO</name>